<dbReference type="InterPro" id="IPR032466">
    <property type="entry name" value="Metal_Hydrolase"/>
</dbReference>
<evidence type="ECO:0000259" key="6">
    <source>
        <dbReference type="Pfam" id="PF01979"/>
    </source>
</evidence>
<name>A0A538U0L5_UNCEI</name>
<evidence type="ECO:0000313" key="8">
    <source>
        <dbReference type="Proteomes" id="UP000319836"/>
    </source>
</evidence>
<dbReference type="Pfam" id="PF01979">
    <property type="entry name" value="Amidohydro_1"/>
    <property type="match status" value="1"/>
</dbReference>
<dbReference type="InterPro" id="IPR050378">
    <property type="entry name" value="Metallo-dep_Hydrolases_sf"/>
</dbReference>
<evidence type="ECO:0000256" key="2">
    <source>
        <dbReference type="ARBA" id="ARBA00008829"/>
    </source>
</evidence>
<dbReference type="EMBL" id="VBPA01000298">
    <property type="protein sequence ID" value="TMQ69446.1"/>
    <property type="molecule type" value="Genomic_DNA"/>
</dbReference>
<dbReference type="Gene3D" id="3.20.20.140">
    <property type="entry name" value="Metal-dependent hydrolases"/>
    <property type="match status" value="1"/>
</dbReference>
<comment type="function">
    <text evidence="4">Catalyzes the stereospecific hydrolysis of the cyclic amide bond of D-hydantoin derivatives.</text>
</comment>
<dbReference type="InterPro" id="IPR011059">
    <property type="entry name" value="Metal-dep_hydrolase_composite"/>
</dbReference>
<evidence type="ECO:0000256" key="3">
    <source>
        <dbReference type="ARBA" id="ARBA00022553"/>
    </source>
</evidence>
<accession>A0A538U0L5</accession>
<sequence length="192" mass="20918">LDDMKGGFNGAKFVCSPPLRTADHQAELWTGLVKDDLQLVSTDHCPFDFEGQKDLGKDDFRKVPNGLPGVEDRVDLLHDGGVVAGRITPERWVEIIATAPAKLFGMFPQKGTIAVGSDADIVVYDPAASRTISATTHHMDVDYSCYEGRRVQGRSDIVLSRGSVIVRDGAFTGRKGHGRFIKRAAADFARMS</sequence>
<evidence type="ECO:0000256" key="5">
    <source>
        <dbReference type="ARBA" id="ARBA00068457"/>
    </source>
</evidence>
<dbReference type="PANTHER" id="PTHR11647">
    <property type="entry name" value="HYDRANTOINASE/DIHYDROPYRIMIDINASE FAMILY MEMBER"/>
    <property type="match status" value="1"/>
</dbReference>
<dbReference type="Proteomes" id="UP000319836">
    <property type="component" value="Unassembled WGS sequence"/>
</dbReference>
<reference evidence="7 8" key="1">
    <citation type="journal article" date="2019" name="Nat. Microbiol.">
        <title>Mediterranean grassland soil C-N compound turnover is dependent on rainfall and depth, and is mediated by genomically divergent microorganisms.</title>
        <authorList>
            <person name="Diamond S."/>
            <person name="Andeer P.F."/>
            <person name="Li Z."/>
            <person name="Crits-Christoph A."/>
            <person name="Burstein D."/>
            <person name="Anantharaman K."/>
            <person name="Lane K.R."/>
            <person name="Thomas B.C."/>
            <person name="Pan C."/>
            <person name="Northen T.R."/>
            <person name="Banfield J.F."/>
        </authorList>
    </citation>
    <scope>NUCLEOTIDE SEQUENCE [LARGE SCALE GENOMIC DNA]</scope>
    <source>
        <strain evidence="7">WS_10</strain>
    </source>
</reference>
<comment type="caution">
    <text evidence="7">The sequence shown here is derived from an EMBL/GenBank/DDBJ whole genome shotgun (WGS) entry which is preliminary data.</text>
</comment>
<organism evidence="7 8">
    <name type="scientific">Eiseniibacteriota bacterium</name>
    <dbReference type="NCBI Taxonomy" id="2212470"/>
    <lineage>
        <taxon>Bacteria</taxon>
        <taxon>Candidatus Eiseniibacteriota</taxon>
    </lineage>
</organism>
<evidence type="ECO:0000256" key="1">
    <source>
        <dbReference type="ARBA" id="ARBA00001947"/>
    </source>
</evidence>
<feature type="non-terminal residue" evidence="7">
    <location>
        <position position="1"/>
    </location>
</feature>
<dbReference type="Gene3D" id="2.30.40.10">
    <property type="entry name" value="Urease, subunit C, domain 1"/>
    <property type="match status" value="1"/>
</dbReference>
<evidence type="ECO:0000313" key="7">
    <source>
        <dbReference type="EMBL" id="TMQ69446.1"/>
    </source>
</evidence>
<proteinExistence type="inferred from homology"/>
<comment type="cofactor">
    <cofactor evidence="1">
        <name>Zn(2+)</name>
        <dbReference type="ChEBI" id="CHEBI:29105"/>
    </cofactor>
</comment>
<evidence type="ECO:0000256" key="4">
    <source>
        <dbReference type="ARBA" id="ARBA00055040"/>
    </source>
</evidence>
<dbReference type="GO" id="GO:0005829">
    <property type="term" value="C:cytosol"/>
    <property type="evidence" value="ECO:0007669"/>
    <property type="project" value="TreeGrafter"/>
</dbReference>
<feature type="domain" description="Amidohydrolase-related" evidence="6">
    <location>
        <begin position="78"/>
        <end position="145"/>
    </location>
</feature>
<protein>
    <recommendedName>
        <fullName evidence="5">D-hydantoinase</fullName>
    </recommendedName>
</protein>
<dbReference type="AlphaFoldDB" id="A0A538U0L5"/>
<dbReference type="SUPFAM" id="SSF51338">
    <property type="entry name" value="Composite domain of metallo-dependent hydrolases"/>
    <property type="match status" value="1"/>
</dbReference>
<gene>
    <name evidence="7" type="ORF">E6K80_11645</name>
</gene>
<keyword evidence="3" id="KW-0597">Phosphoprotein</keyword>
<dbReference type="GO" id="GO:0016812">
    <property type="term" value="F:hydrolase activity, acting on carbon-nitrogen (but not peptide) bonds, in cyclic amides"/>
    <property type="evidence" value="ECO:0007669"/>
    <property type="project" value="TreeGrafter"/>
</dbReference>
<dbReference type="InterPro" id="IPR006680">
    <property type="entry name" value="Amidohydro-rel"/>
</dbReference>
<dbReference type="SUPFAM" id="SSF51556">
    <property type="entry name" value="Metallo-dependent hydrolases"/>
    <property type="match status" value="1"/>
</dbReference>
<comment type="similarity">
    <text evidence="2">Belongs to the metallo-dependent hydrolases superfamily. Hydantoinase/dihydropyrimidinase family.</text>
</comment>
<dbReference type="FunFam" id="3.20.20.140:FF:000217">
    <property type="entry name" value="Dihydropyrimidinase-related protein 1"/>
    <property type="match status" value="1"/>
</dbReference>
<dbReference type="PANTHER" id="PTHR11647:SF1">
    <property type="entry name" value="COLLAPSIN RESPONSE MEDIATOR PROTEIN"/>
    <property type="match status" value="1"/>
</dbReference>